<evidence type="ECO:0000256" key="2">
    <source>
        <dbReference type="SAM" id="MobiDB-lite"/>
    </source>
</evidence>
<feature type="non-terminal residue" evidence="3">
    <location>
        <position position="1"/>
    </location>
</feature>
<evidence type="ECO:0000256" key="1">
    <source>
        <dbReference type="ARBA" id="ARBA00093458"/>
    </source>
</evidence>
<sequence length="307" mass="35343">TDKNRKYAPSFVVLLCEKEKNMKRIITNPESSASGAKKRRREKEEEEVGCGHAENEDGGISSEDQCLLHPLEDELTFSDTSVALRMMRAQFPRIDQALVPPFILQSQLYSSVNDRTQVDRELECLRREKVVRVFKLNTGQDDHGIIFMDDYLNQVDGIAKRMEEKKQSDVEVFEWFKGHVLDSKLEPSIGHDELCSLLSLAGKVKDSHITLLINAGLVTRQLMDPNMYWFAIPSIGKLWKGLLQGRKELLSLLKRKRHKEMFLAELERKRLRYSPLDMRFHIRDLIGSGHLKTFSTTSGLVVRVSRD</sequence>
<gene>
    <name evidence="3" type="ORF">TAV2_LOCUS9451</name>
</gene>
<accession>A0AAU9RX96</accession>
<feature type="region of interest" description="Disordered" evidence="2">
    <location>
        <begin position="25"/>
        <end position="63"/>
    </location>
</feature>
<comment type="similarity">
    <text evidence="1">Belongs to the STK19 family.</text>
</comment>
<dbReference type="PANTHER" id="PTHR15243">
    <property type="entry name" value="SERINE/THREONINE-PROTEIN KINASE 19"/>
    <property type="match status" value="1"/>
</dbReference>
<keyword evidence="4" id="KW-1185">Reference proteome</keyword>
<evidence type="ECO:0008006" key="5">
    <source>
        <dbReference type="Google" id="ProtNLM"/>
    </source>
</evidence>
<protein>
    <recommendedName>
        <fullName evidence="5">Serine/threonine-protein kinase 19</fullName>
    </recommendedName>
</protein>
<dbReference type="Pfam" id="PF10494">
    <property type="entry name" value="Stk19"/>
    <property type="match status" value="1"/>
</dbReference>
<evidence type="ECO:0000313" key="3">
    <source>
        <dbReference type="EMBL" id="CAH2051151.1"/>
    </source>
</evidence>
<dbReference type="AlphaFoldDB" id="A0AAU9RX96"/>
<dbReference type="InterPro" id="IPR018865">
    <property type="entry name" value="STK19-like"/>
</dbReference>
<dbReference type="PANTHER" id="PTHR15243:SF0">
    <property type="entry name" value="SERINE_THREONINE-PROTEIN KINASE 19"/>
    <property type="match status" value="1"/>
</dbReference>
<evidence type="ECO:0000313" key="4">
    <source>
        <dbReference type="Proteomes" id="UP000836841"/>
    </source>
</evidence>
<reference evidence="3 4" key="1">
    <citation type="submission" date="2022-03" db="EMBL/GenBank/DDBJ databases">
        <authorList>
            <person name="Nunn A."/>
            <person name="Chopra R."/>
            <person name="Nunn A."/>
            <person name="Contreras Garrido A."/>
        </authorList>
    </citation>
    <scope>NUCLEOTIDE SEQUENCE [LARGE SCALE GENOMIC DNA]</scope>
</reference>
<dbReference type="EMBL" id="OU466859">
    <property type="protein sequence ID" value="CAH2051151.1"/>
    <property type="molecule type" value="Genomic_DNA"/>
</dbReference>
<name>A0AAU9RX96_THLAR</name>
<organism evidence="3 4">
    <name type="scientific">Thlaspi arvense</name>
    <name type="common">Field penny-cress</name>
    <dbReference type="NCBI Taxonomy" id="13288"/>
    <lineage>
        <taxon>Eukaryota</taxon>
        <taxon>Viridiplantae</taxon>
        <taxon>Streptophyta</taxon>
        <taxon>Embryophyta</taxon>
        <taxon>Tracheophyta</taxon>
        <taxon>Spermatophyta</taxon>
        <taxon>Magnoliopsida</taxon>
        <taxon>eudicotyledons</taxon>
        <taxon>Gunneridae</taxon>
        <taxon>Pentapetalae</taxon>
        <taxon>rosids</taxon>
        <taxon>malvids</taxon>
        <taxon>Brassicales</taxon>
        <taxon>Brassicaceae</taxon>
        <taxon>Thlaspideae</taxon>
        <taxon>Thlaspi</taxon>
    </lineage>
</organism>
<proteinExistence type="inferred from homology"/>
<dbReference type="Proteomes" id="UP000836841">
    <property type="component" value="Chromosome 3"/>
</dbReference>